<dbReference type="PANTHER" id="PTHR37611:SF2">
    <property type="entry name" value="VIRUS-SPECIFIC-SIGNALING-PATHWAY REGULATED PROTEIN-RELATED"/>
    <property type="match status" value="1"/>
</dbReference>
<gene>
    <name evidence="1" type="ORF">CASFOL_007488</name>
</gene>
<comment type="caution">
    <text evidence="1">The sequence shown here is derived from an EMBL/GenBank/DDBJ whole genome shotgun (WGS) entry which is preliminary data.</text>
</comment>
<sequence>MDIIPTENYFFDCDDLNAVEFPIIDKSLVMSLLDFEDSSFAQMEDGDDETLRAVIQSLEREIDSTDEYSENYRLSDDEQPESCSTSSVNYGVDFDWVDAEMDYSCPDNEITSYFIGNYIDHELGILGDYSEFCYEMPMEEDEYFSLWQ</sequence>
<evidence type="ECO:0000313" key="1">
    <source>
        <dbReference type="EMBL" id="KAL3651085.1"/>
    </source>
</evidence>
<organism evidence="1 2">
    <name type="scientific">Castilleja foliolosa</name>
    <dbReference type="NCBI Taxonomy" id="1961234"/>
    <lineage>
        <taxon>Eukaryota</taxon>
        <taxon>Viridiplantae</taxon>
        <taxon>Streptophyta</taxon>
        <taxon>Embryophyta</taxon>
        <taxon>Tracheophyta</taxon>
        <taxon>Spermatophyta</taxon>
        <taxon>Magnoliopsida</taxon>
        <taxon>eudicotyledons</taxon>
        <taxon>Gunneridae</taxon>
        <taxon>Pentapetalae</taxon>
        <taxon>asterids</taxon>
        <taxon>lamiids</taxon>
        <taxon>Lamiales</taxon>
        <taxon>Orobanchaceae</taxon>
        <taxon>Pedicularideae</taxon>
        <taxon>Castillejinae</taxon>
        <taxon>Castilleja</taxon>
    </lineage>
</organism>
<dbReference type="Proteomes" id="UP001632038">
    <property type="component" value="Unassembled WGS sequence"/>
</dbReference>
<accession>A0ABD3ED73</accession>
<evidence type="ECO:0000313" key="2">
    <source>
        <dbReference type="Proteomes" id="UP001632038"/>
    </source>
</evidence>
<dbReference type="EMBL" id="JAVIJP010000007">
    <property type="protein sequence ID" value="KAL3651085.1"/>
    <property type="molecule type" value="Genomic_DNA"/>
</dbReference>
<reference evidence="2" key="1">
    <citation type="journal article" date="2024" name="IScience">
        <title>Strigolactones Initiate the Formation of Haustorium-like Structures in Castilleja.</title>
        <authorList>
            <person name="Buerger M."/>
            <person name="Peterson D."/>
            <person name="Chory J."/>
        </authorList>
    </citation>
    <scope>NUCLEOTIDE SEQUENCE [LARGE SCALE GENOMIC DNA]</scope>
</reference>
<name>A0ABD3ED73_9LAMI</name>
<keyword evidence="2" id="KW-1185">Reference proteome</keyword>
<protein>
    <submittedName>
        <fullName evidence="1">Uncharacterized protein</fullName>
    </submittedName>
</protein>
<dbReference type="AlphaFoldDB" id="A0ABD3ED73"/>
<dbReference type="PANTHER" id="PTHR37611">
    <property type="entry name" value="VIRUS-SPECIFIC-SIGNALING-PATHWAY REGULATED PROTEIN-RELATED"/>
    <property type="match status" value="1"/>
</dbReference>
<proteinExistence type="predicted"/>